<feature type="transmembrane region" description="Helical" evidence="6">
    <location>
        <begin position="44"/>
        <end position="63"/>
    </location>
</feature>
<reference evidence="9" key="1">
    <citation type="submission" date="2023-05" db="EMBL/GenBank/DDBJ databases">
        <title>Mariniplasma microaerophilum sp. nov., a novel anaerobic mollicute isolated from terrestrial mud volcano, Taman Peninsula, Russia.</title>
        <authorList>
            <person name="Khomyakova M.A."/>
            <person name="Merkel A.Y."/>
            <person name="Slobodkin A.I."/>
        </authorList>
    </citation>
    <scope>NUCLEOTIDE SEQUENCE</scope>
    <source>
        <strain evidence="9">M4Ah</strain>
    </source>
</reference>
<dbReference type="Gene3D" id="3.30.70.270">
    <property type="match status" value="1"/>
</dbReference>
<dbReference type="AlphaFoldDB" id="A0AAW6U743"/>
<name>A0AAW6U743_9MOLU</name>
<gene>
    <name evidence="9" type="ORF">QJ521_04095</name>
</gene>
<dbReference type="InterPro" id="IPR037522">
    <property type="entry name" value="HD_GYP_dom"/>
</dbReference>
<comment type="caution">
    <text evidence="9">The sequence shown here is derived from an EMBL/GenBank/DDBJ whole genome shotgun (WGS) entry which is preliminary data.</text>
</comment>
<dbReference type="InterPro" id="IPR043128">
    <property type="entry name" value="Rev_trsase/Diguanyl_cyclase"/>
</dbReference>
<dbReference type="Pfam" id="PF13487">
    <property type="entry name" value="HD_5"/>
    <property type="match status" value="1"/>
</dbReference>
<dbReference type="GO" id="GO:0071555">
    <property type="term" value="P:cell wall organization"/>
    <property type="evidence" value="ECO:0007669"/>
    <property type="project" value="InterPro"/>
</dbReference>
<feature type="transmembrane region" description="Helical" evidence="6">
    <location>
        <begin position="173"/>
        <end position="191"/>
    </location>
</feature>
<dbReference type="GO" id="GO:0052621">
    <property type="term" value="F:diguanylate cyclase activity"/>
    <property type="evidence" value="ECO:0007669"/>
    <property type="project" value="UniProtKB-EC"/>
</dbReference>
<dbReference type="InterPro" id="IPR003607">
    <property type="entry name" value="HD/PDEase_dom"/>
</dbReference>
<dbReference type="PROSITE" id="PS51832">
    <property type="entry name" value="HD_GYP"/>
    <property type="match status" value="1"/>
</dbReference>
<dbReference type="SUPFAM" id="SSF109604">
    <property type="entry name" value="HD-domain/PDEase-like"/>
    <property type="match status" value="1"/>
</dbReference>
<dbReference type="CDD" id="cd01949">
    <property type="entry name" value="GGDEF"/>
    <property type="match status" value="1"/>
</dbReference>
<dbReference type="Gene3D" id="1.10.3210.10">
    <property type="entry name" value="Hypothetical protein af1432"/>
    <property type="match status" value="1"/>
</dbReference>
<dbReference type="InterPro" id="IPR000160">
    <property type="entry name" value="GGDEF_dom"/>
</dbReference>
<dbReference type="EC" id="2.7.7.65" evidence="9"/>
<feature type="transmembrane region" description="Helical" evidence="6">
    <location>
        <begin position="138"/>
        <end position="161"/>
    </location>
</feature>
<evidence type="ECO:0000313" key="10">
    <source>
        <dbReference type="Proteomes" id="UP001431532"/>
    </source>
</evidence>
<dbReference type="SUPFAM" id="SSF55073">
    <property type="entry name" value="Nucleotide cyclase"/>
    <property type="match status" value="1"/>
</dbReference>
<dbReference type="Pfam" id="PF07694">
    <property type="entry name" value="5TM-5TMR_LYT"/>
    <property type="match status" value="1"/>
</dbReference>
<evidence type="ECO:0000256" key="3">
    <source>
        <dbReference type="ARBA" id="ARBA00022692"/>
    </source>
</evidence>
<keyword evidence="4 6" id="KW-1133">Transmembrane helix</keyword>
<organism evidence="9 10">
    <name type="scientific">Peloplasma aerotolerans</name>
    <dbReference type="NCBI Taxonomy" id="3044389"/>
    <lineage>
        <taxon>Bacteria</taxon>
        <taxon>Bacillati</taxon>
        <taxon>Mycoplasmatota</taxon>
        <taxon>Mollicutes</taxon>
        <taxon>Acholeplasmatales</taxon>
        <taxon>Acholeplasmataceae</taxon>
        <taxon>Peloplasma</taxon>
    </lineage>
</organism>
<evidence type="ECO:0000256" key="2">
    <source>
        <dbReference type="ARBA" id="ARBA00022475"/>
    </source>
</evidence>
<dbReference type="RefSeq" id="WP_282839165.1">
    <property type="nucleotide sequence ID" value="NZ_JASCXW010000009.1"/>
</dbReference>
<dbReference type="PANTHER" id="PTHR43155">
    <property type="entry name" value="CYCLIC DI-GMP PHOSPHODIESTERASE PA4108-RELATED"/>
    <property type="match status" value="1"/>
</dbReference>
<dbReference type="GO" id="GO:0005886">
    <property type="term" value="C:plasma membrane"/>
    <property type="evidence" value="ECO:0007669"/>
    <property type="project" value="UniProtKB-SubCell"/>
</dbReference>
<dbReference type="SMART" id="SM00267">
    <property type="entry name" value="GGDEF"/>
    <property type="match status" value="1"/>
</dbReference>
<evidence type="ECO:0000259" key="8">
    <source>
        <dbReference type="PROSITE" id="PS51832"/>
    </source>
</evidence>
<dbReference type="InterPro" id="IPR029787">
    <property type="entry name" value="Nucleotide_cyclase"/>
</dbReference>
<proteinExistence type="predicted"/>
<dbReference type="SMART" id="SM00471">
    <property type="entry name" value="HDc"/>
    <property type="match status" value="1"/>
</dbReference>
<accession>A0AAW6U743</accession>
<evidence type="ECO:0000256" key="6">
    <source>
        <dbReference type="SAM" id="Phobius"/>
    </source>
</evidence>
<feature type="transmembrane region" description="Helical" evidence="6">
    <location>
        <begin position="7"/>
        <end position="29"/>
    </location>
</feature>
<dbReference type="Gene3D" id="3.30.450.20">
    <property type="entry name" value="PAS domain"/>
    <property type="match status" value="1"/>
</dbReference>
<dbReference type="PANTHER" id="PTHR43155:SF2">
    <property type="entry name" value="CYCLIC DI-GMP PHOSPHODIESTERASE PA4108"/>
    <property type="match status" value="1"/>
</dbReference>
<keyword evidence="10" id="KW-1185">Reference proteome</keyword>
<dbReference type="InterPro" id="IPR035965">
    <property type="entry name" value="PAS-like_dom_sf"/>
</dbReference>
<dbReference type="SUPFAM" id="SSF55785">
    <property type="entry name" value="PYP-like sensor domain (PAS domain)"/>
    <property type="match status" value="1"/>
</dbReference>
<feature type="domain" description="GGDEF" evidence="7">
    <location>
        <begin position="361"/>
        <end position="491"/>
    </location>
</feature>
<feature type="transmembrane region" description="Helical" evidence="6">
    <location>
        <begin position="107"/>
        <end position="126"/>
    </location>
</feature>
<keyword evidence="3 6" id="KW-0812">Transmembrane</keyword>
<keyword evidence="9" id="KW-0808">Transferase</keyword>
<keyword evidence="5 6" id="KW-0472">Membrane</keyword>
<dbReference type="CDD" id="cd00077">
    <property type="entry name" value="HDc"/>
    <property type="match status" value="1"/>
</dbReference>
<comment type="subcellular location">
    <subcellularLocation>
        <location evidence="1">Cell membrane</location>
        <topology evidence="1">Multi-pass membrane protein</topology>
    </subcellularLocation>
</comment>
<keyword evidence="2" id="KW-1003">Cell membrane</keyword>
<dbReference type="InterPro" id="IPR011620">
    <property type="entry name" value="Sig_transdc_His_kinase_LytS_TM"/>
</dbReference>
<feature type="transmembrane region" description="Helical" evidence="6">
    <location>
        <begin position="75"/>
        <end position="101"/>
    </location>
</feature>
<dbReference type="NCBIfam" id="TIGR00254">
    <property type="entry name" value="GGDEF"/>
    <property type="match status" value="1"/>
</dbReference>
<evidence type="ECO:0000256" key="5">
    <source>
        <dbReference type="ARBA" id="ARBA00023136"/>
    </source>
</evidence>
<dbReference type="PROSITE" id="PS50887">
    <property type="entry name" value="GGDEF"/>
    <property type="match status" value="1"/>
</dbReference>
<keyword evidence="9" id="KW-0548">Nucleotidyltransferase</keyword>
<protein>
    <submittedName>
        <fullName evidence="9">Diguanylate cyclase</fullName>
        <ecNumber evidence="9">2.7.7.65</ecNumber>
    </submittedName>
</protein>
<dbReference type="GO" id="GO:0000155">
    <property type="term" value="F:phosphorelay sensor kinase activity"/>
    <property type="evidence" value="ECO:0007669"/>
    <property type="project" value="InterPro"/>
</dbReference>
<evidence type="ECO:0000256" key="1">
    <source>
        <dbReference type="ARBA" id="ARBA00004651"/>
    </source>
</evidence>
<dbReference type="Pfam" id="PF00990">
    <property type="entry name" value="GGDEF"/>
    <property type="match status" value="1"/>
</dbReference>
<evidence type="ECO:0000259" key="7">
    <source>
        <dbReference type="PROSITE" id="PS50887"/>
    </source>
</evidence>
<feature type="domain" description="HD-GYP" evidence="8">
    <location>
        <begin position="481"/>
        <end position="670"/>
    </location>
</feature>
<sequence length="670" mass="75798">MGFLQEFLLIFTDLLNNAILLFGLGFVYAATNIDQSTNKLIKKLFLGVAIGGISILIMLNPWTHSVGLIFDTRSVLFSVTGLFFGGITTGIAALIGIIFRLSLGGSGVYAGVLTIITTSLIGLYWHKIKLLFPRLRQSLEYYIFGLIVHVVVLICFFAIPWPTSLEVIKNTSIPFLVFFPLVTVLLAKIVTNQKERISSQQKVKKQQLLLQASIDATKAMEVFALDKDYKYLSFNEYHAVSMKEYYGKNIKEGTYYLDYITHPHMRNRIQASIDRALLGNARTIIAEVESVKGKFLEEHYAPIIDDLGVIIGVTVFSQDISERKRYEQSILYLSYRDPLTNLYNRRYYSEEVARLDRDEFYPLSIAIADINGLKIMNDAFGHDAGDLLLCKVSDDLVKVFKNENKVARVGGDEFVILLPNTSREKALSLIQEAKTSIESSRIHDMSISVSFGLATKENEEIVGDIIKLAEDDMYTHKLFEVASHRNETIKTILKTLHEKNPREEKHSERVSKICIKIGKQLGMNSDEINMLKAISNLHDIGKIAIDEAILNKPGKLDEREWDAIKKHPEIGYRILAATPEYAEIAQDILSHHERFDGKGYPRGLMGEDIPIRARIISIADSYDAMISERPYRKPLTHQEAIEEIRINLGKQFDPKIGGMFIEIFGESKSI</sequence>
<evidence type="ECO:0000313" key="9">
    <source>
        <dbReference type="EMBL" id="MDI6452740.1"/>
    </source>
</evidence>
<dbReference type="EMBL" id="JASCXW010000009">
    <property type="protein sequence ID" value="MDI6452740.1"/>
    <property type="molecule type" value="Genomic_DNA"/>
</dbReference>
<dbReference type="Proteomes" id="UP001431532">
    <property type="component" value="Unassembled WGS sequence"/>
</dbReference>
<evidence type="ECO:0000256" key="4">
    <source>
        <dbReference type="ARBA" id="ARBA00022989"/>
    </source>
</evidence>